<name>A0A8A4ZJF2_9MICO</name>
<gene>
    <name evidence="4" type="ORF">J4E96_09760</name>
</gene>
<feature type="domain" description="EAL" evidence="2">
    <location>
        <begin position="506"/>
        <end position="765"/>
    </location>
</feature>
<evidence type="ECO:0000313" key="5">
    <source>
        <dbReference type="Proteomes" id="UP000663937"/>
    </source>
</evidence>
<accession>A0A8A4ZJF2</accession>
<dbReference type="PROSITE" id="PS50883">
    <property type="entry name" value="EAL"/>
    <property type="match status" value="1"/>
</dbReference>
<dbReference type="Gene3D" id="3.20.20.450">
    <property type="entry name" value="EAL domain"/>
    <property type="match status" value="1"/>
</dbReference>
<dbReference type="SUPFAM" id="SSF55073">
    <property type="entry name" value="Nucleotide cyclase"/>
    <property type="match status" value="1"/>
</dbReference>
<dbReference type="InterPro" id="IPR043128">
    <property type="entry name" value="Rev_trsase/Diguanyl_cyclase"/>
</dbReference>
<feature type="transmembrane region" description="Helical" evidence="1">
    <location>
        <begin position="36"/>
        <end position="60"/>
    </location>
</feature>
<dbReference type="KEGG" id="psic:J4E96_09760"/>
<evidence type="ECO:0000259" key="3">
    <source>
        <dbReference type="PROSITE" id="PS50887"/>
    </source>
</evidence>
<keyword evidence="5" id="KW-1185">Reference proteome</keyword>
<feature type="transmembrane region" description="Helical" evidence="1">
    <location>
        <begin position="12"/>
        <end position="30"/>
    </location>
</feature>
<dbReference type="Proteomes" id="UP000663937">
    <property type="component" value="Chromosome"/>
</dbReference>
<feature type="transmembrane region" description="Helical" evidence="1">
    <location>
        <begin position="308"/>
        <end position="328"/>
    </location>
</feature>
<organism evidence="4 5">
    <name type="scientific">Pengzhenrongella sicca</name>
    <dbReference type="NCBI Taxonomy" id="2819238"/>
    <lineage>
        <taxon>Bacteria</taxon>
        <taxon>Bacillati</taxon>
        <taxon>Actinomycetota</taxon>
        <taxon>Actinomycetes</taxon>
        <taxon>Micrococcales</taxon>
        <taxon>Pengzhenrongella</taxon>
    </lineage>
</organism>
<feature type="transmembrane region" description="Helical" evidence="1">
    <location>
        <begin position="145"/>
        <end position="164"/>
    </location>
</feature>
<dbReference type="PANTHER" id="PTHR33121:SF19">
    <property type="entry name" value="CYCLIC DI-GMP PHOSPHODIESTERASE PA2567"/>
    <property type="match status" value="1"/>
</dbReference>
<dbReference type="AlphaFoldDB" id="A0A8A4ZJF2"/>
<dbReference type="InterPro" id="IPR050706">
    <property type="entry name" value="Cyclic-di-GMP_PDE-like"/>
</dbReference>
<protein>
    <submittedName>
        <fullName evidence="4">Bifunctional diguanylate cyclase/phosphodiesterase</fullName>
    </submittedName>
</protein>
<evidence type="ECO:0000259" key="2">
    <source>
        <dbReference type="PROSITE" id="PS50883"/>
    </source>
</evidence>
<dbReference type="InterPro" id="IPR001633">
    <property type="entry name" value="EAL_dom"/>
</dbReference>
<dbReference type="SMART" id="SM00267">
    <property type="entry name" value="GGDEF"/>
    <property type="match status" value="1"/>
</dbReference>
<dbReference type="Pfam" id="PF00990">
    <property type="entry name" value="GGDEF"/>
    <property type="match status" value="1"/>
</dbReference>
<dbReference type="SUPFAM" id="SSF141868">
    <property type="entry name" value="EAL domain-like"/>
    <property type="match status" value="1"/>
</dbReference>
<feature type="domain" description="GGDEF" evidence="3">
    <location>
        <begin position="367"/>
        <end position="497"/>
    </location>
</feature>
<sequence>MHGSRWSQLSRLAPVSVITLASSACFVLGANRPGSAALLAQQAVAIVVLAASGAVLWTRAGSRGDDEGSERGVWRALAAAVFVAAVGATAQAALDWARFPIGADQFAVRSAVFGASTLVACPLLYQALIRWNRARGLVGDPDDWLNGLSAVFALAAIVNLVLWHGGGALADLPWWVVQGSVFRLGVTFVLLGTTVTVSFIAGLHRDARIWGIGAALAVILGSEVAALRDVGAVSPDRPLLLGWVAAAALLAWCTVLSPTRVRPRPATARATAVGAVVVLLASVAVLIIHGEGLARSPGAHGHGYLVHAPNVLAALAVLGITVRLVHLIRDMALLAQTRQEARTDALTGVANRRALMARLTESGDRGGPLSLLVIDLDRFKDVNDRYGHPTGDALLRSAATRFAAVVPAGGLLARLGSDEFAVLLPGDAATAEGVAAALSDEARAIADIAGHPVRTSVSIGLAAGAPDLDGEELLRRADAAMFLAKSGGGGGVSRYDSEIDRADRDRGTRVEELRAALDLGRPDPGEQFVIYYQPQVDVRSLAVTGVEALVRWQHPGLGLLAPGEFIDLVEKYGLMPELTARVLGEAAAQAARWQADGVPLRMSVNISTSFLTHPELLPLLDTVLASTALDPALLVLEVTETTLMADAVRGLEAAHAIAARGVGLSIDDYGTGYSSLAYLNDLPATELKLDQSFVSRLVVDDRTAAIVAATIELAHRLGLRSIAEGVEDDATLAVLETLGCDECQGYLHSRPRPIASLEPWLRARRALLARRGVLGASATGEFQLPREPPAPRTGR</sequence>
<reference evidence="4" key="1">
    <citation type="submission" date="2021-03" db="EMBL/GenBank/DDBJ databases">
        <title>Pengzhenrongella sicca gen. nov., sp. nov., a new member of suborder Micrococcineae isolated from High-Arctic tundra soil.</title>
        <authorList>
            <person name="Peng F."/>
        </authorList>
    </citation>
    <scope>NUCLEOTIDE SEQUENCE</scope>
    <source>
        <strain evidence="4">LRZ-2</strain>
    </source>
</reference>
<feature type="transmembrane region" description="Helical" evidence="1">
    <location>
        <begin position="106"/>
        <end position="125"/>
    </location>
</feature>
<dbReference type="SMART" id="SM00052">
    <property type="entry name" value="EAL"/>
    <property type="match status" value="1"/>
</dbReference>
<feature type="transmembrane region" description="Helical" evidence="1">
    <location>
        <begin position="270"/>
        <end position="288"/>
    </location>
</feature>
<dbReference type="InterPro" id="IPR029787">
    <property type="entry name" value="Nucleotide_cyclase"/>
</dbReference>
<keyword evidence="1" id="KW-1133">Transmembrane helix</keyword>
<dbReference type="PANTHER" id="PTHR33121">
    <property type="entry name" value="CYCLIC DI-GMP PHOSPHODIESTERASE PDEF"/>
    <property type="match status" value="1"/>
</dbReference>
<dbReference type="CDD" id="cd01948">
    <property type="entry name" value="EAL"/>
    <property type="match status" value="1"/>
</dbReference>
<dbReference type="CDD" id="cd01949">
    <property type="entry name" value="GGDEF"/>
    <property type="match status" value="1"/>
</dbReference>
<keyword evidence="1" id="KW-0812">Transmembrane</keyword>
<feature type="transmembrane region" description="Helical" evidence="1">
    <location>
        <begin position="184"/>
        <end position="202"/>
    </location>
</feature>
<dbReference type="RefSeq" id="WP_227425553.1">
    <property type="nucleotide sequence ID" value="NZ_CP071868.1"/>
</dbReference>
<dbReference type="EMBL" id="CP071868">
    <property type="protein sequence ID" value="QTE31173.1"/>
    <property type="molecule type" value="Genomic_DNA"/>
</dbReference>
<dbReference type="InterPro" id="IPR000160">
    <property type="entry name" value="GGDEF_dom"/>
</dbReference>
<proteinExistence type="predicted"/>
<dbReference type="PROSITE" id="PS50887">
    <property type="entry name" value="GGDEF"/>
    <property type="match status" value="1"/>
</dbReference>
<dbReference type="Pfam" id="PF00563">
    <property type="entry name" value="EAL"/>
    <property type="match status" value="1"/>
</dbReference>
<feature type="transmembrane region" description="Helical" evidence="1">
    <location>
        <begin position="72"/>
        <end position="94"/>
    </location>
</feature>
<dbReference type="NCBIfam" id="TIGR00254">
    <property type="entry name" value="GGDEF"/>
    <property type="match status" value="1"/>
</dbReference>
<keyword evidence="1" id="KW-0472">Membrane</keyword>
<evidence type="ECO:0000313" key="4">
    <source>
        <dbReference type="EMBL" id="QTE31173.1"/>
    </source>
</evidence>
<dbReference type="InterPro" id="IPR035919">
    <property type="entry name" value="EAL_sf"/>
</dbReference>
<feature type="transmembrane region" description="Helical" evidence="1">
    <location>
        <begin position="209"/>
        <end position="227"/>
    </location>
</feature>
<dbReference type="GO" id="GO:0071111">
    <property type="term" value="F:cyclic-guanylate-specific phosphodiesterase activity"/>
    <property type="evidence" value="ECO:0007669"/>
    <property type="project" value="InterPro"/>
</dbReference>
<feature type="transmembrane region" description="Helical" evidence="1">
    <location>
        <begin position="239"/>
        <end position="258"/>
    </location>
</feature>
<dbReference type="Gene3D" id="3.30.70.270">
    <property type="match status" value="1"/>
</dbReference>
<evidence type="ECO:0000256" key="1">
    <source>
        <dbReference type="SAM" id="Phobius"/>
    </source>
</evidence>
<dbReference type="PROSITE" id="PS51257">
    <property type="entry name" value="PROKAR_LIPOPROTEIN"/>
    <property type="match status" value="1"/>
</dbReference>